<comment type="caution">
    <text evidence="1">The sequence shown here is derived from an EMBL/GenBank/DDBJ whole genome shotgun (WGS) entry which is preliminary data.</text>
</comment>
<organism evidence="1 2">
    <name type="scientific">Ectobacillus funiculus</name>
    <dbReference type="NCBI Taxonomy" id="137993"/>
    <lineage>
        <taxon>Bacteria</taxon>
        <taxon>Bacillati</taxon>
        <taxon>Bacillota</taxon>
        <taxon>Bacilli</taxon>
        <taxon>Bacillales</taxon>
        <taxon>Bacillaceae</taxon>
        <taxon>Ectobacillus</taxon>
    </lineage>
</organism>
<proteinExistence type="predicted"/>
<keyword evidence="2" id="KW-1185">Reference proteome</keyword>
<dbReference type="EMBL" id="JBHMAF010000020">
    <property type="protein sequence ID" value="MFB9758092.1"/>
    <property type="molecule type" value="Genomic_DNA"/>
</dbReference>
<dbReference type="RefSeq" id="WP_379948330.1">
    <property type="nucleotide sequence ID" value="NZ_JBHMAF010000020.1"/>
</dbReference>
<accession>A0ABV5WCH3</accession>
<evidence type="ECO:0000313" key="2">
    <source>
        <dbReference type="Proteomes" id="UP001589609"/>
    </source>
</evidence>
<reference evidence="1 2" key="1">
    <citation type="submission" date="2024-09" db="EMBL/GenBank/DDBJ databases">
        <authorList>
            <person name="Sun Q."/>
            <person name="Mori K."/>
        </authorList>
    </citation>
    <scope>NUCLEOTIDE SEQUENCE [LARGE SCALE GENOMIC DNA]</scope>
    <source>
        <strain evidence="1 2">JCM 11201</strain>
    </source>
</reference>
<protein>
    <submittedName>
        <fullName evidence="1">Uncharacterized protein</fullName>
    </submittedName>
</protein>
<sequence length="89" mass="9541">MDVSIPRSTDLVLLTFEKNPLDSSSGFTITDARVIGSTQPCFGVIKPGGSLRQAVNCLMKYGFEVEGKGSSTSVSGFILLQRSDSTDDY</sequence>
<dbReference type="Proteomes" id="UP001589609">
    <property type="component" value="Unassembled WGS sequence"/>
</dbReference>
<name>A0ABV5WCH3_9BACI</name>
<gene>
    <name evidence="1" type="ORF">ACFFMS_06005</name>
</gene>
<evidence type="ECO:0000313" key="1">
    <source>
        <dbReference type="EMBL" id="MFB9758092.1"/>
    </source>
</evidence>